<name>A0ABS0B8M7_9GAMM</name>
<proteinExistence type="predicted"/>
<evidence type="ECO:0000313" key="2">
    <source>
        <dbReference type="EMBL" id="MBF6024588.1"/>
    </source>
</evidence>
<sequence>MHAPRVASFLLSLSFASAMASAAMAGFAESRSMGLKFYGCASGEGTIVLDSLDERVLPICRRNEVLVTWNTDESAFTRM</sequence>
<dbReference type="Proteomes" id="UP001429984">
    <property type="component" value="Unassembled WGS sequence"/>
</dbReference>
<dbReference type="RefSeq" id="WP_194931201.1">
    <property type="nucleotide sequence ID" value="NZ_JADLZT010000006.1"/>
</dbReference>
<reference evidence="2 3" key="1">
    <citation type="submission" date="2020-11" db="EMBL/GenBank/DDBJ databases">
        <title>Draft Genome Sequence and Secondary Metabolite Biosynthetic Potential of the Lysobacter niastensis Type strain DSM 18481.</title>
        <authorList>
            <person name="Turrini P."/>
            <person name="Artuso I."/>
            <person name="Tescari M."/>
            <person name="Lugli G.A."/>
            <person name="Frangipani E."/>
            <person name="Ventura M."/>
            <person name="Visca P."/>
        </authorList>
    </citation>
    <scope>NUCLEOTIDE SEQUENCE [LARGE SCALE GENOMIC DNA]</scope>
    <source>
        <strain evidence="2 3">DSM 18481</strain>
    </source>
</reference>
<evidence type="ECO:0000256" key="1">
    <source>
        <dbReference type="SAM" id="SignalP"/>
    </source>
</evidence>
<comment type="caution">
    <text evidence="2">The sequence shown here is derived from an EMBL/GenBank/DDBJ whole genome shotgun (WGS) entry which is preliminary data.</text>
</comment>
<feature type="chain" id="PRO_5047525043" evidence="1">
    <location>
        <begin position="23"/>
        <end position="79"/>
    </location>
</feature>
<keyword evidence="1" id="KW-0732">Signal</keyword>
<accession>A0ABS0B8M7</accession>
<protein>
    <submittedName>
        <fullName evidence="2">Uncharacterized protein</fullName>
    </submittedName>
</protein>
<dbReference type="EMBL" id="JADLZT010000006">
    <property type="protein sequence ID" value="MBF6024588.1"/>
    <property type="molecule type" value="Genomic_DNA"/>
</dbReference>
<feature type="signal peptide" evidence="1">
    <location>
        <begin position="1"/>
        <end position="22"/>
    </location>
</feature>
<keyword evidence="3" id="KW-1185">Reference proteome</keyword>
<gene>
    <name evidence="2" type="ORF">IU514_11160</name>
</gene>
<organism evidence="2 3">
    <name type="scientific">Lysobacter niastensis</name>
    <dbReference type="NCBI Taxonomy" id="380629"/>
    <lineage>
        <taxon>Bacteria</taxon>
        <taxon>Pseudomonadati</taxon>
        <taxon>Pseudomonadota</taxon>
        <taxon>Gammaproteobacteria</taxon>
        <taxon>Lysobacterales</taxon>
        <taxon>Lysobacteraceae</taxon>
        <taxon>Lysobacter</taxon>
    </lineage>
</organism>
<evidence type="ECO:0000313" key="3">
    <source>
        <dbReference type="Proteomes" id="UP001429984"/>
    </source>
</evidence>